<evidence type="ECO:0000256" key="4">
    <source>
        <dbReference type="PROSITE-ProRule" id="PRU00059"/>
    </source>
</evidence>
<dbReference type="SUPFAM" id="SSF49854">
    <property type="entry name" value="Spermadhesin, CUB domain"/>
    <property type="match status" value="1"/>
</dbReference>
<evidence type="ECO:0000256" key="6">
    <source>
        <dbReference type="SAM" id="SignalP"/>
    </source>
</evidence>
<dbReference type="Pfam" id="PF00431">
    <property type="entry name" value="CUB"/>
    <property type="match status" value="1"/>
</dbReference>
<keyword evidence="10" id="KW-1185">Reference proteome</keyword>
<evidence type="ECO:0000256" key="3">
    <source>
        <dbReference type="ARBA" id="ARBA00023157"/>
    </source>
</evidence>
<protein>
    <submittedName>
        <fullName evidence="9">Uncharacterized protein</fullName>
    </submittedName>
</protein>
<sequence>MRLCYMWNLGFILWFLFSETDAQQISCGTTPASTHGNAFARIFGGTRAVYGSIPWQVNLLENGSPRCGATLIHQKWILTAAHCVYLSLLNQNANLEYTAIAGDHDTEKDDLFEQLRFVVRVTVHQAFDGKTLENDIALLEVDKEFAFNNYVVPACLPNRGELPYPFTNCEVSGWGFTSATTKAEILQKLDLPVLPHKACEVIHTPTEGRPTIFTKKMLCAGHLEGGRDACQGDSGGPLVCPTYGSSNGEKFVNGIVSWGNGCAEQGQAGVYTNVASHRAWIDETLALKPVVNDNPCQYSGVEIRNQREGSIHSPGFGNSTQYASNLRCNWIVELSDLTSASDTVLISFQRLDVEESSDQECRYDYVDIYGGDNLDILQGTYCGRRRPADLELSKTRSTPSTLRFKVVFHSDSSIGRRGFRINFRIP</sequence>
<organism evidence="9 10">
    <name type="scientific">Clavelina lepadiformis</name>
    <name type="common">Light-bulb sea squirt</name>
    <name type="synonym">Ascidia lepadiformis</name>
    <dbReference type="NCBI Taxonomy" id="159417"/>
    <lineage>
        <taxon>Eukaryota</taxon>
        <taxon>Metazoa</taxon>
        <taxon>Chordata</taxon>
        <taxon>Tunicata</taxon>
        <taxon>Ascidiacea</taxon>
        <taxon>Aplousobranchia</taxon>
        <taxon>Clavelinidae</taxon>
        <taxon>Clavelina</taxon>
    </lineage>
</organism>
<dbReference type="InterPro" id="IPR001254">
    <property type="entry name" value="Trypsin_dom"/>
</dbReference>
<dbReference type="Gene3D" id="2.60.120.290">
    <property type="entry name" value="Spermadhesin, CUB domain"/>
    <property type="match status" value="1"/>
</dbReference>
<dbReference type="InterPro" id="IPR001314">
    <property type="entry name" value="Peptidase_S1A"/>
</dbReference>
<keyword evidence="6" id="KW-0732">Signal</keyword>
<keyword evidence="1 5" id="KW-0645">Protease</keyword>
<comment type="caution">
    <text evidence="4">Lacks conserved residue(s) required for the propagation of feature annotation.</text>
</comment>
<dbReference type="Pfam" id="PF00089">
    <property type="entry name" value="Trypsin"/>
    <property type="match status" value="1"/>
</dbReference>
<dbReference type="PRINTS" id="PR00722">
    <property type="entry name" value="CHYMOTRYPSIN"/>
</dbReference>
<gene>
    <name evidence="9" type="ORF">CVLEPA_LOCUS28020</name>
</gene>
<evidence type="ECO:0000259" key="7">
    <source>
        <dbReference type="PROSITE" id="PS01180"/>
    </source>
</evidence>
<feature type="signal peptide" evidence="6">
    <location>
        <begin position="1"/>
        <end position="22"/>
    </location>
</feature>
<name>A0ABP0GUN8_CLALP</name>
<comment type="caution">
    <text evidence="9">The sequence shown here is derived from an EMBL/GenBank/DDBJ whole genome shotgun (WGS) entry which is preliminary data.</text>
</comment>
<evidence type="ECO:0000256" key="2">
    <source>
        <dbReference type="ARBA" id="ARBA00022825"/>
    </source>
</evidence>
<dbReference type="Gene3D" id="2.40.10.10">
    <property type="entry name" value="Trypsin-like serine proteases"/>
    <property type="match status" value="1"/>
</dbReference>
<dbReference type="SUPFAM" id="SSF50494">
    <property type="entry name" value="Trypsin-like serine proteases"/>
    <property type="match status" value="1"/>
</dbReference>
<keyword evidence="5" id="KW-0378">Hydrolase</keyword>
<evidence type="ECO:0000313" key="9">
    <source>
        <dbReference type="EMBL" id="CAK8694666.1"/>
    </source>
</evidence>
<dbReference type="InterPro" id="IPR033116">
    <property type="entry name" value="TRYPSIN_SER"/>
</dbReference>
<dbReference type="InterPro" id="IPR000859">
    <property type="entry name" value="CUB_dom"/>
</dbReference>
<dbReference type="PROSITE" id="PS50240">
    <property type="entry name" value="TRYPSIN_DOM"/>
    <property type="match status" value="1"/>
</dbReference>
<dbReference type="PANTHER" id="PTHR24252">
    <property type="entry name" value="ACROSIN-RELATED"/>
    <property type="match status" value="1"/>
</dbReference>
<evidence type="ECO:0000256" key="5">
    <source>
        <dbReference type="RuleBase" id="RU363034"/>
    </source>
</evidence>
<dbReference type="SMART" id="SM00042">
    <property type="entry name" value="CUB"/>
    <property type="match status" value="1"/>
</dbReference>
<evidence type="ECO:0000259" key="8">
    <source>
        <dbReference type="PROSITE" id="PS50240"/>
    </source>
</evidence>
<accession>A0ABP0GUN8</accession>
<keyword evidence="3" id="KW-1015">Disulfide bond</keyword>
<evidence type="ECO:0000256" key="1">
    <source>
        <dbReference type="ARBA" id="ARBA00022670"/>
    </source>
</evidence>
<proteinExistence type="predicted"/>
<dbReference type="CDD" id="cd00190">
    <property type="entry name" value="Tryp_SPc"/>
    <property type="match status" value="1"/>
</dbReference>
<dbReference type="PROSITE" id="PS01180">
    <property type="entry name" value="CUB"/>
    <property type="match status" value="1"/>
</dbReference>
<dbReference type="InterPro" id="IPR035914">
    <property type="entry name" value="Sperma_CUB_dom_sf"/>
</dbReference>
<evidence type="ECO:0000313" key="10">
    <source>
        <dbReference type="Proteomes" id="UP001642483"/>
    </source>
</evidence>
<dbReference type="PANTHER" id="PTHR24252:SF7">
    <property type="entry name" value="HYALIN"/>
    <property type="match status" value="1"/>
</dbReference>
<dbReference type="PROSITE" id="PS00134">
    <property type="entry name" value="TRYPSIN_HIS"/>
    <property type="match status" value="1"/>
</dbReference>
<feature type="domain" description="Peptidase S1" evidence="8">
    <location>
        <begin position="42"/>
        <end position="286"/>
    </location>
</feature>
<dbReference type="InterPro" id="IPR043504">
    <property type="entry name" value="Peptidase_S1_PA_chymotrypsin"/>
</dbReference>
<feature type="domain" description="CUB" evidence="7">
    <location>
        <begin position="299"/>
        <end position="426"/>
    </location>
</feature>
<feature type="chain" id="PRO_5045119687" evidence="6">
    <location>
        <begin position="23"/>
        <end position="426"/>
    </location>
</feature>
<keyword evidence="2 5" id="KW-0720">Serine protease</keyword>
<dbReference type="Proteomes" id="UP001642483">
    <property type="component" value="Unassembled WGS sequence"/>
</dbReference>
<dbReference type="InterPro" id="IPR018114">
    <property type="entry name" value="TRYPSIN_HIS"/>
</dbReference>
<dbReference type="CDD" id="cd00041">
    <property type="entry name" value="CUB"/>
    <property type="match status" value="1"/>
</dbReference>
<dbReference type="InterPro" id="IPR009003">
    <property type="entry name" value="Peptidase_S1_PA"/>
</dbReference>
<dbReference type="PROSITE" id="PS00135">
    <property type="entry name" value="TRYPSIN_SER"/>
    <property type="match status" value="1"/>
</dbReference>
<dbReference type="SMART" id="SM00020">
    <property type="entry name" value="Tryp_SPc"/>
    <property type="match status" value="1"/>
</dbReference>
<dbReference type="EMBL" id="CAWYQH010000141">
    <property type="protein sequence ID" value="CAK8694666.1"/>
    <property type="molecule type" value="Genomic_DNA"/>
</dbReference>
<reference evidence="9 10" key="1">
    <citation type="submission" date="2024-02" db="EMBL/GenBank/DDBJ databases">
        <authorList>
            <person name="Daric V."/>
            <person name="Darras S."/>
        </authorList>
    </citation>
    <scope>NUCLEOTIDE SEQUENCE [LARGE SCALE GENOMIC DNA]</scope>
</reference>